<dbReference type="AlphaFoldDB" id="A0A3A9B4D8"/>
<keyword evidence="1" id="KW-0812">Transmembrane</keyword>
<dbReference type="Pfam" id="PF06580">
    <property type="entry name" value="His_kinase"/>
    <property type="match status" value="1"/>
</dbReference>
<dbReference type="Proteomes" id="UP000280696">
    <property type="component" value="Unassembled WGS sequence"/>
</dbReference>
<dbReference type="InterPro" id="IPR036890">
    <property type="entry name" value="HATPase_C_sf"/>
</dbReference>
<feature type="transmembrane region" description="Helical" evidence="1">
    <location>
        <begin position="311"/>
        <end position="334"/>
    </location>
</feature>
<dbReference type="PANTHER" id="PTHR34220:SF7">
    <property type="entry name" value="SENSOR HISTIDINE KINASE YPDA"/>
    <property type="match status" value="1"/>
</dbReference>
<dbReference type="SUPFAM" id="SSF55874">
    <property type="entry name" value="ATPase domain of HSP90 chaperone/DNA topoisomerase II/histidine kinase"/>
    <property type="match status" value="1"/>
</dbReference>
<sequence>MPRQLAAGSLTDGRAKSGIFARRPGNKCFGMEEKMRRERYFIRYLYKWLILVFFLFTIVSISFNMLNYQREREYYSEIIEKEQQDRINYLSKNIEDGFIKLKITASMILKEDVVKELYCKWDFINSYERSKLLDNIRRRCLEIDNLNSFVSSSAFYLPERGLKIDGNGFGIVGRQAYDFANPDWYGDRIIMKDKKAYIVEMSRKNYLKGWEEDNILGIFVIELDEKVIREELAFAKMMEGDILFMTDYQKSTLLFQTAPIDLKEIEVQEVPGEIQVDKESYILMRSKGGGYFFELYYMQDQTFIRLIRERMLISILTFIGAIVLTLLAASAVFYRRIYRPLEILLVDAFARIKESHFSYRIPLPEKESVFTNLYQNFNYMAQRIDTLVSRELQQKILVNQANFKHLQAQINPHFMYNSYFLLYRMIKKGDKEGSLLVCESLGKFFKYITRDSEESKKLGDEIAHARSYGVIQGFRFKNILQMDFAELPEKYGYIEVPRLIIQPLIENVFKYVVNELDEEEKIILRVKYEEEGGHLFVCVENSGNIEDTRLERIREKFGEPKENEDITALANISFRLNVFFDQEDSVTVSRSELGGLKVCLRLKL</sequence>
<name>A0A3A9B4D8_9FIRM</name>
<gene>
    <name evidence="3" type="ORF">D7V94_02745</name>
</gene>
<organism evidence="3 4">
    <name type="scientific">Parablautia intestinalis</name>
    <dbReference type="NCBI Taxonomy" id="2320100"/>
    <lineage>
        <taxon>Bacteria</taxon>
        <taxon>Bacillati</taxon>
        <taxon>Bacillota</taxon>
        <taxon>Clostridia</taxon>
        <taxon>Lachnospirales</taxon>
        <taxon>Lachnospiraceae</taxon>
        <taxon>Parablautia</taxon>
    </lineage>
</organism>
<dbReference type="InterPro" id="IPR010559">
    <property type="entry name" value="Sig_transdc_His_kin_internal"/>
</dbReference>
<proteinExistence type="predicted"/>
<evidence type="ECO:0000256" key="1">
    <source>
        <dbReference type="SAM" id="Phobius"/>
    </source>
</evidence>
<comment type="caution">
    <text evidence="3">The sequence shown here is derived from an EMBL/GenBank/DDBJ whole genome shotgun (WGS) entry which is preliminary data.</text>
</comment>
<protein>
    <recommendedName>
        <fullName evidence="2">Signal transduction histidine kinase internal region domain-containing protein</fullName>
    </recommendedName>
</protein>
<dbReference type="InterPro" id="IPR050640">
    <property type="entry name" value="Bact_2-comp_sensor_kinase"/>
</dbReference>
<dbReference type="GO" id="GO:0016020">
    <property type="term" value="C:membrane"/>
    <property type="evidence" value="ECO:0007669"/>
    <property type="project" value="InterPro"/>
</dbReference>
<keyword evidence="1" id="KW-1133">Transmembrane helix</keyword>
<accession>A0A3A9B4D8</accession>
<dbReference type="OrthoDB" id="2062925at2"/>
<reference evidence="3 4" key="1">
    <citation type="submission" date="2018-09" db="EMBL/GenBank/DDBJ databases">
        <title>Murine metabolic-syndrome-specific gut microbial biobank.</title>
        <authorList>
            <person name="Liu C."/>
        </authorList>
    </citation>
    <scope>NUCLEOTIDE SEQUENCE [LARGE SCALE GENOMIC DNA]</scope>
    <source>
        <strain evidence="3 4">0.1xD8-82</strain>
    </source>
</reference>
<dbReference type="GO" id="GO:0000155">
    <property type="term" value="F:phosphorelay sensor kinase activity"/>
    <property type="evidence" value="ECO:0007669"/>
    <property type="project" value="InterPro"/>
</dbReference>
<dbReference type="EMBL" id="RAYQ01000002">
    <property type="protein sequence ID" value="RKI93625.1"/>
    <property type="molecule type" value="Genomic_DNA"/>
</dbReference>
<dbReference type="Gene3D" id="3.30.565.10">
    <property type="entry name" value="Histidine kinase-like ATPase, C-terminal domain"/>
    <property type="match status" value="1"/>
</dbReference>
<evidence type="ECO:0000259" key="2">
    <source>
        <dbReference type="Pfam" id="PF06580"/>
    </source>
</evidence>
<evidence type="ECO:0000313" key="4">
    <source>
        <dbReference type="Proteomes" id="UP000280696"/>
    </source>
</evidence>
<feature type="domain" description="Signal transduction histidine kinase internal region" evidence="2">
    <location>
        <begin position="401"/>
        <end position="478"/>
    </location>
</feature>
<keyword evidence="1" id="KW-0472">Membrane</keyword>
<dbReference type="Gene3D" id="6.10.340.10">
    <property type="match status" value="1"/>
</dbReference>
<feature type="transmembrane region" description="Helical" evidence="1">
    <location>
        <begin position="44"/>
        <end position="66"/>
    </location>
</feature>
<keyword evidence="4" id="KW-1185">Reference proteome</keyword>
<evidence type="ECO:0000313" key="3">
    <source>
        <dbReference type="EMBL" id="RKI93625.1"/>
    </source>
</evidence>
<dbReference type="PANTHER" id="PTHR34220">
    <property type="entry name" value="SENSOR HISTIDINE KINASE YPDA"/>
    <property type="match status" value="1"/>
</dbReference>